<feature type="transmembrane region" description="Helical" evidence="7">
    <location>
        <begin position="240"/>
        <end position="261"/>
    </location>
</feature>
<keyword evidence="6 7" id="KW-0472">Membrane</keyword>
<dbReference type="CDD" id="cd06261">
    <property type="entry name" value="TM_PBP2"/>
    <property type="match status" value="1"/>
</dbReference>
<reference evidence="9 10" key="1">
    <citation type="submission" date="2019-03" db="EMBL/GenBank/DDBJ databases">
        <title>This is whole genome sequence of Paenibacillus sp MS74 strain.</title>
        <authorList>
            <person name="Trinh H.N."/>
        </authorList>
    </citation>
    <scope>NUCLEOTIDE SEQUENCE [LARGE SCALE GENOMIC DNA]</scope>
    <source>
        <strain evidence="9 10">MS74</strain>
    </source>
</reference>
<keyword evidence="5 7" id="KW-1133">Transmembrane helix</keyword>
<dbReference type="RefSeq" id="WP_133232116.1">
    <property type="nucleotide sequence ID" value="NZ_SMRT01000011.1"/>
</dbReference>
<feature type="domain" description="ABC transmembrane type-1" evidence="8">
    <location>
        <begin position="72"/>
        <end position="261"/>
    </location>
</feature>
<dbReference type="Pfam" id="PF00528">
    <property type="entry name" value="BPD_transp_1"/>
    <property type="match status" value="1"/>
</dbReference>
<dbReference type="InterPro" id="IPR000515">
    <property type="entry name" value="MetI-like"/>
</dbReference>
<gene>
    <name evidence="9" type="ORF">E1757_22005</name>
</gene>
<dbReference type="OrthoDB" id="9771544at2"/>
<dbReference type="GO" id="GO:0055085">
    <property type="term" value="P:transmembrane transport"/>
    <property type="evidence" value="ECO:0007669"/>
    <property type="project" value="InterPro"/>
</dbReference>
<evidence type="ECO:0000256" key="4">
    <source>
        <dbReference type="ARBA" id="ARBA00022692"/>
    </source>
</evidence>
<comment type="subcellular location">
    <subcellularLocation>
        <location evidence="1 7">Cell membrane</location>
        <topology evidence="1 7">Multi-pass membrane protein</topology>
    </subcellularLocation>
</comment>
<feature type="transmembrane region" description="Helical" evidence="7">
    <location>
        <begin position="109"/>
        <end position="130"/>
    </location>
</feature>
<protein>
    <submittedName>
        <fullName evidence="9">Carbohydrate ABC transporter permease</fullName>
    </submittedName>
</protein>
<evidence type="ECO:0000256" key="6">
    <source>
        <dbReference type="ARBA" id="ARBA00023136"/>
    </source>
</evidence>
<dbReference type="PROSITE" id="PS50928">
    <property type="entry name" value="ABC_TM1"/>
    <property type="match status" value="1"/>
</dbReference>
<organism evidence="9 10">
    <name type="scientific">Paenibacillus piri</name>
    <dbReference type="NCBI Taxonomy" id="2547395"/>
    <lineage>
        <taxon>Bacteria</taxon>
        <taxon>Bacillati</taxon>
        <taxon>Bacillota</taxon>
        <taxon>Bacilli</taxon>
        <taxon>Bacillales</taxon>
        <taxon>Paenibacillaceae</taxon>
        <taxon>Paenibacillus</taxon>
    </lineage>
</organism>
<dbReference type="Gene3D" id="1.10.3720.10">
    <property type="entry name" value="MetI-like"/>
    <property type="match status" value="1"/>
</dbReference>
<dbReference type="GO" id="GO:0005886">
    <property type="term" value="C:plasma membrane"/>
    <property type="evidence" value="ECO:0007669"/>
    <property type="project" value="UniProtKB-SubCell"/>
</dbReference>
<feature type="transmembrane region" description="Helical" evidence="7">
    <location>
        <begin position="136"/>
        <end position="157"/>
    </location>
</feature>
<comment type="similarity">
    <text evidence="7">Belongs to the binding-protein-dependent transport system permease family.</text>
</comment>
<keyword evidence="3" id="KW-1003">Cell membrane</keyword>
<proteinExistence type="inferred from homology"/>
<evidence type="ECO:0000256" key="3">
    <source>
        <dbReference type="ARBA" id="ARBA00022475"/>
    </source>
</evidence>
<dbReference type="AlphaFoldDB" id="A0A4R5KIH2"/>
<dbReference type="SUPFAM" id="SSF161098">
    <property type="entry name" value="MetI-like"/>
    <property type="match status" value="1"/>
</dbReference>
<feature type="transmembrane region" description="Helical" evidence="7">
    <location>
        <begin position="12"/>
        <end position="33"/>
    </location>
</feature>
<dbReference type="EMBL" id="SMRT01000011">
    <property type="protein sequence ID" value="TDF95196.1"/>
    <property type="molecule type" value="Genomic_DNA"/>
</dbReference>
<feature type="transmembrane region" description="Helical" evidence="7">
    <location>
        <begin position="186"/>
        <end position="207"/>
    </location>
</feature>
<name>A0A4R5KIH2_9BACL</name>
<evidence type="ECO:0000256" key="7">
    <source>
        <dbReference type="RuleBase" id="RU363032"/>
    </source>
</evidence>
<dbReference type="PANTHER" id="PTHR43744:SF12">
    <property type="entry name" value="ABC TRANSPORTER PERMEASE PROTEIN MG189-RELATED"/>
    <property type="match status" value="1"/>
</dbReference>
<comment type="caution">
    <text evidence="9">The sequence shown here is derived from an EMBL/GenBank/DDBJ whole genome shotgun (WGS) entry which is preliminary data.</text>
</comment>
<evidence type="ECO:0000259" key="8">
    <source>
        <dbReference type="PROSITE" id="PS50928"/>
    </source>
</evidence>
<keyword evidence="10" id="KW-1185">Reference proteome</keyword>
<keyword evidence="2 7" id="KW-0813">Transport</keyword>
<evidence type="ECO:0000313" key="9">
    <source>
        <dbReference type="EMBL" id="TDF95196.1"/>
    </source>
</evidence>
<dbReference type="PANTHER" id="PTHR43744">
    <property type="entry name" value="ABC TRANSPORTER PERMEASE PROTEIN MG189-RELATED-RELATED"/>
    <property type="match status" value="1"/>
</dbReference>
<accession>A0A4R5KIH2</accession>
<evidence type="ECO:0000256" key="2">
    <source>
        <dbReference type="ARBA" id="ARBA00022448"/>
    </source>
</evidence>
<sequence>MNARSFKLAQKTVLTVVMLILSIISVMPFFWMLSASFKPTADVFEFPIRWIPKTFIFDNYVTVWFARFQTYFMNSVKVSVVSVVGEVITSALAGYAFAKIKFKGREPAFVIYIATLMFPHQMLLVPRFVLYRLMGLYNSLWALMLPGIFSAFGTFLFRQFFTTIPDELVEAAKLDGCNHFKTFTRIILPLSMPVVSTLVIFSFVGSWNNYENALVFLSNKDKFTIPLGLLQFQTEEQTNYGAIMAASVLSLLPIFVIFLSLQKYFIEGIATAGLKG</sequence>
<feature type="transmembrane region" description="Helical" evidence="7">
    <location>
        <begin position="78"/>
        <end position="97"/>
    </location>
</feature>
<keyword evidence="4 7" id="KW-0812">Transmembrane</keyword>
<dbReference type="InterPro" id="IPR035906">
    <property type="entry name" value="MetI-like_sf"/>
</dbReference>
<evidence type="ECO:0000256" key="1">
    <source>
        <dbReference type="ARBA" id="ARBA00004651"/>
    </source>
</evidence>
<evidence type="ECO:0000256" key="5">
    <source>
        <dbReference type="ARBA" id="ARBA00022989"/>
    </source>
</evidence>
<dbReference type="Proteomes" id="UP000295636">
    <property type="component" value="Unassembled WGS sequence"/>
</dbReference>
<evidence type="ECO:0000313" key="10">
    <source>
        <dbReference type="Proteomes" id="UP000295636"/>
    </source>
</evidence>